<organism evidence="2 3">
    <name type="scientific">Histidinibacterium aquaticum</name>
    <dbReference type="NCBI Taxonomy" id="2613962"/>
    <lineage>
        <taxon>Bacteria</taxon>
        <taxon>Pseudomonadati</taxon>
        <taxon>Pseudomonadota</taxon>
        <taxon>Alphaproteobacteria</taxon>
        <taxon>Rhodobacterales</taxon>
        <taxon>Paracoccaceae</taxon>
        <taxon>Histidinibacterium</taxon>
    </lineage>
</organism>
<sequence length="223" mass="24003">MFGFKCLPLLLAVLLVAAPLQAGPWVRERGALFLSFGANVALTDAATRPVHTDPTLYLEYGLSERVTVGFDLYVANGDQEETAQAFLRLPLAAGDTPVAATLTYGLRHDRLRASLEEIARLGVSTGRTLPKGWLAADASAILVVGENRREGKLDLTWGRDIGERWTGVLQLQTGIGTAGDAYAKAAPALLYDLRPGTRLEIGLVQALTGDLGTGLRLATWWEF</sequence>
<keyword evidence="1" id="KW-0732">Signal</keyword>
<evidence type="ECO:0000313" key="3">
    <source>
        <dbReference type="Proteomes" id="UP000326554"/>
    </source>
</evidence>
<accession>A0A5J5GCT9</accession>
<protein>
    <recommendedName>
        <fullName evidence="4">Transporter</fullName>
    </recommendedName>
</protein>
<proteinExistence type="predicted"/>
<feature type="signal peptide" evidence="1">
    <location>
        <begin position="1"/>
        <end position="22"/>
    </location>
</feature>
<reference evidence="2 3" key="1">
    <citation type="submission" date="2019-09" db="EMBL/GenBank/DDBJ databases">
        <authorList>
            <person name="Park J.-S."/>
            <person name="Choi H.-J."/>
        </authorList>
    </citation>
    <scope>NUCLEOTIDE SEQUENCE [LARGE SCALE GENOMIC DNA]</scope>
    <source>
        <strain evidence="2 3">176SS1-4</strain>
    </source>
</reference>
<dbReference type="Proteomes" id="UP000326554">
    <property type="component" value="Unassembled WGS sequence"/>
</dbReference>
<name>A0A5J5GCT9_9RHOB</name>
<dbReference type="AlphaFoldDB" id="A0A5J5GCT9"/>
<comment type="caution">
    <text evidence="2">The sequence shown here is derived from an EMBL/GenBank/DDBJ whole genome shotgun (WGS) entry which is preliminary data.</text>
</comment>
<dbReference type="EMBL" id="VYQE01000006">
    <property type="protein sequence ID" value="KAA9005740.1"/>
    <property type="molecule type" value="Genomic_DNA"/>
</dbReference>
<feature type="chain" id="PRO_5023891114" description="Transporter" evidence="1">
    <location>
        <begin position="23"/>
        <end position="223"/>
    </location>
</feature>
<evidence type="ECO:0000313" key="2">
    <source>
        <dbReference type="EMBL" id="KAA9005740.1"/>
    </source>
</evidence>
<evidence type="ECO:0000256" key="1">
    <source>
        <dbReference type="SAM" id="SignalP"/>
    </source>
</evidence>
<evidence type="ECO:0008006" key="4">
    <source>
        <dbReference type="Google" id="ProtNLM"/>
    </source>
</evidence>
<keyword evidence="3" id="KW-1185">Reference proteome</keyword>
<gene>
    <name evidence="2" type="ORF">F3S47_17740</name>
</gene>
<dbReference type="RefSeq" id="WP_150446647.1">
    <property type="nucleotide sequence ID" value="NZ_VYQE01000006.1"/>
</dbReference>